<evidence type="ECO:0000256" key="3">
    <source>
        <dbReference type="PROSITE-ProRule" id="PRU00708"/>
    </source>
</evidence>
<evidence type="ECO:0000256" key="1">
    <source>
        <dbReference type="ARBA" id="ARBA00007626"/>
    </source>
</evidence>
<protein>
    <recommendedName>
        <fullName evidence="6">Pentatricopeptide repeat-containing protein</fullName>
    </recommendedName>
</protein>
<sequence>MKSNVTEVATRISRALLSASDRTAPTRAWTASLEQTLHRLRCRDSLAAPHLVARVIDPFLIPHHSLALGFFDWASQQPGFAHDPLAYRAVLKSLSASRQSNAVEALLKRARARRIGLDGSAYGHVIACFVRNRRTHDGFLVFSEAGSSVGDVGPDVCNLLLAALASDGYIDNARKVFDEMTRRGVRLSTLGLGVFLWKFCGNGEISEVLSVLDEARRGNAGINGSVIAVLVVHGLCQASRASEALWVLEELRSRSCKPDFMAYRIVAEAFREMGDVVEKDRVLKLKRKLGVAPRANDYREFLFTLISERLTKEATQLGEVIVSGDFPLEDDILNALIGTISADDPQSAIAFFRFMIKKGKFPTLLTLSNLCRNLCKHNKTDVLVQVYQVLDSDGYFADAESYNVMVSFLCKAGRVREAYGILQVMKKKGLGPDVFGYNSVLDACCREDLMRPAKKLWDEMFSSGCSGDLRTYTILIKKFSEIGQVEEARRLFYHMLEKGLEPDSLIYRSLIEGLCQEANFEAAFDIFDKCIEQDPTLAKSVLNAFVLCLCRKGDFVTASKLLQRFNCDLDNLDSHVTFLKYLNDADEAGLALEHMKWIREKSSLMMKHISSELVFLLSSGSKSEPILNWIDRVQGKELSCGQ</sequence>
<keyword evidence="2" id="KW-0677">Repeat</keyword>
<feature type="repeat" description="PPR" evidence="3">
    <location>
        <begin position="433"/>
        <end position="467"/>
    </location>
</feature>
<accession>A0ABD3JLJ0</accession>
<dbReference type="Proteomes" id="UP001634007">
    <property type="component" value="Unassembled WGS sequence"/>
</dbReference>
<evidence type="ECO:0000313" key="5">
    <source>
        <dbReference type="Proteomes" id="UP001634007"/>
    </source>
</evidence>
<dbReference type="AlphaFoldDB" id="A0ABD3JLJ0"/>
<evidence type="ECO:0008006" key="6">
    <source>
        <dbReference type="Google" id="ProtNLM"/>
    </source>
</evidence>
<dbReference type="InterPro" id="IPR050667">
    <property type="entry name" value="PPR-containing_protein"/>
</dbReference>
<keyword evidence="5" id="KW-1185">Reference proteome</keyword>
<dbReference type="PROSITE" id="PS51375">
    <property type="entry name" value="PPR"/>
    <property type="match status" value="6"/>
</dbReference>
<dbReference type="PANTHER" id="PTHR47939">
    <property type="entry name" value="MEMBRANE-ASSOCIATED SALT-INDUCIBLE PROTEIN-LIKE"/>
    <property type="match status" value="1"/>
</dbReference>
<gene>
    <name evidence="4" type="ORF">ACJRO7_033120</name>
</gene>
<evidence type="ECO:0000256" key="2">
    <source>
        <dbReference type="ARBA" id="ARBA00022737"/>
    </source>
</evidence>
<reference evidence="4 5" key="1">
    <citation type="submission" date="2024-11" db="EMBL/GenBank/DDBJ databases">
        <title>Chromosome-level genome assembly of Eucalyptus globulus Labill. provides insights into its genome evolution.</title>
        <authorList>
            <person name="Li X."/>
        </authorList>
    </citation>
    <scope>NUCLEOTIDE SEQUENCE [LARGE SCALE GENOMIC DNA]</scope>
    <source>
        <strain evidence="4">CL2024</strain>
        <tissue evidence="4">Fresh tender leaves</tissue>
    </source>
</reference>
<feature type="repeat" description="PPR" evidence="3">
    <location>
        <begin position="503"/>
        <end position="537"/>
    </location>
</feature>
<feature type="repeat" description="PPR" evidence="3">
    <location>
        <begin position="153"/>
        <end position="187"/>
    </location>
</feature>
<comment type="caution">
    <text evidence="4">The sequence shown here is derived from an EMBL/GenBank/DDBJ whole genome shotgun (WGS) entry which is preliminary data.</text>
</comment>
<organism evidence="4 5">
    <name type="scientific">Eucalyptus globulus</name>
    <name type="common">Tasmanian blue gum</name>
    <dbReference type="NCBI Taxonomy" id="34317"/>
    <lineage>
        <taxon>Eukaryota</taxon>
        <taxon>Viridiplantae</taxon>
        <taxon>Streptophyta</taxon>
        <taxon>Embryophyta</taxon>
        <taxon>Tracheophyta</taxon>
        <taxon>Spermatophyta</taxon>
        <taxon>Magnoliopsida</taxon>
        <taxon>eudicotyledons</taxon>
        <taxon>Gunneridae</taxon>
        <taxon>Pentapetalae</taxon>
        <taxon>rosids</taxon>
        <taxon>malvids</taxon>
        <taxon>Myrtales</taxon>
        <taxon>Myrtaceae</taxon>
        <taxon>Myrtoideae</taxon>
        <taxon>Eucalypteae</taxon>
        <taxon>Eucalyptus</taxon>
    </lineage>
</organism>
<feature type="repeat" description="PPR" evidence="3">
    <location>
        <begin position="224"/>
        <end position="258"/>
    </location>
</feature>
<dbReference type="InterPro" id="IPR011990">
    <property type="entry name" value="TPR-like_helical_dom_sf"/>
</dbReference>
<feature type="repeat" description="PPR" evidence="3">
    <location>
        <begin position="398"/>
        <end position="432"/>
    </location>
</feature>
<dbReference type="EMBL" id="JBJKBG010000008">
    <property type="protein sequence ID" value="KAL3728480.1"/>
    <property type="molecule type" value="Genomic_DNA"/>
</dbReference>
<dbReference type="InterPro" id="IPR002885">
    <property type="entry name" value="PPR_rpt"/>
</dbReference>
<proteinExistence type="inferred from homology"/>
<dbReference type="Pfam" id="PF01535">
    <property type="entry name" value="PPR"/>
    <property type="match status" value="3"/>
</dbReference>
<evidence type="ECO:0000313" key="4">
    <source>
        <dbReference type="EMBL" id="KAL3728480.1"/>
    </source>
</evidence>
<dbReference type="Pfam" id="PF12854">
    <property type="entry name" value="PPR_1"/>
    <property type="match status" value="1"/>
</dbReference>
<dbReference type="Gene3D" id="1.25.40.10">
    <property type="entry name" value="Tetratricopeptide repeat domain"/>
    <property type="match status" value="5"/>
</dbReference>
<comment type="similarity">
    <text evidence="1">Belongs to the PPR family. P subfamily.</text>
</comment>
<dbReference type="PANTHER" id="PTHR47939:SF2">
    <property type="entry name" value="OS03G0782900 PROTEIN"/>
    <property type="match status" value="1"/>
</dbReference>
<name>A0ABD3JLJ0_EUCGL</name>
<dbReference type="Pfam" id="PF13041">
    <property type="entry name" value="PPR_2"/>
    <property type="match status" value="1"/>
</dbReference>
<dbReference type="NCBIfam" id="TIGR00756">
    <property type="entry name" value="PPR"/>
    <property type="match status" value="4"/>
</dbReference>
<dbReference type="SUPFAM" id="SSF81901">
    <property type="entry name" value="HCP-like"/>
    <property type="match status" value="1"/>
</dbReference>
<feature type="repeat" description="PPR" evidence="3">
    <location>
        <begin position="468"/>
        <end position="502"/>
    </location>
</feature>